<dbReference type="InterPro" id="IPR006595">
    <property type="entry name" value="CTLH_C"/>
</dbReference>
<feature type="domain" description="CTLH" evidence="9">
    <location>
        <begin position="163"/>
        <end position="220"/>
    </location>
</feature>
<dbReference type="PROSITE" id="PS50897">
    <property type="entry name" value="CTLH"/>
    <property type="match status" value="1"/>
</dbReference>
<proteinExistence type="inferred from homology"/>
<dbReference type="SMR" id="A0A194VMD9"/>
<dbReference type="PROSITE" id="PS51867">
    <property type="entry name" value="ZF_RING_GID"/>
    <property type="match status" value="1"/>
</dbReference>
<dbReference type="GO" id="GO:0005634">
    <property type="term" value="C:nucleus"/>
    <property type="evidence" value="ECO:0007669"/>
    <property type="project" value="TreeGrafter"/>
</dbReference>
<evidence type="ECO:0000313" key="11">
    <source>
        <dbReference type="EMBL" id="KUI65334.1"/>
    </source>
</evidence>
<evidence type="ECO:0000256" key="5">
    <source>
        <dbReference type="ARBA" id="ARBA00022723"/>
    </source>
</evidence>
<sequence length="411" mass="46504">MADHSVTKIDHANHLLLDQPLVRLPYELLHKNFRSAHFAVAKEDTFVKKQLRDTANAALNGGATPDDVLRNLDTIIARMRGVKRKLEACSQEEARLYQQLGARSRHLGDLTGMHAFEDVKYEHWSRKRLDRLMVDYLMRQGYSQSARALAADKGIGDLVDIETFEQMNRIRQSLLNRSVKEALDWCAENKKELRKMPSNLEFQLRFQQYIELVRTQDEDKLLEAITFAHKFLLPFKETFKETFKKDYGQAGILLAIPPGATNDEHQAMYDPSRWARLADLFTEKHNALLGLPSFPLLHIALQSGLSALKTPACHSSHASSSSTPSHHTSLTSSVCPICSTELNELARNVPYAHHTQSHVEPDLLLLPNGRVYGQQKLEGYARKAGLPAGKVKDLRTGEVYSADNLKKVYIT</sequence>
<reference evidence="11" key="1">
    <citation type="submission" date="2014-12" db="EMBL/GenBank/DDBJ databases">
        <title>Genome Sequence of Valsa Canker Pathogens Uncovers a Specific Adaption of Colonization on Woody Bark.</title>
        <authorList>
            <person name="Yin Z."/>
            <person name="Liu H."/>
            <person name="Gao X."/>
            <person name="Li Z."/>
            <person name="Song N."/>
            <person name="Ke X."/>
            <person name="Dai Q."/>
            <person name="Wu Y."/>
            <person name="Sun Y."/>
            <person name="Xu J.-R."/>
            <person name="Kang Z.K."/>
            <person name="Wang L."/>
            <person name="Huang L."/>
        </authorList>
    </citation>
    <scope>NUCLEOTIDE SEQUENCE [LARGE SCALE GENOMIC DNA]</scope>
    <source>
        <strain evidence="11">03-8</strain>
    </source>
</reference>
<dbReference type="SMART" id="SM00668">
    <property type="entry name" value="CTLH"/>
    <property type="match status" value="1"/>
</dbReference>
<feature type="domain" description="RING-Gid-type" evidence="10">
    <location>
        <begin position="335"/>
        <end position="396"/>
    </location>
</feature>
<gene>
    <name evidence="11" type="ORF">VM1G_01016</name>
</gene>
<evidence type="ECO:0000256" key="1">
    <source>
        <dbReference type="ARBA" id="ARBA00002343"/>
    </source>
</evidence>
<dbReference type="Proteomes" id="UP000078559">
    <property type="component" value="Chromosome 1"/>
</dbReference>
<dbReference type="InterPro" id="IPR006594">
    <property type="entry name" value="LisH"/>
</dbReference>
<dbReference type="GO" id="GO:0061630">
    <property type="term" value="F:ubiquitin protein ligase activity"/>
    <property type="evidence" value="ECO:0007669"/>
    <property type="project" value="InterPro"/>
</dbReference>
<name>A0A194VMD9_CYTMA</name>
<keyword evidence="12" id="KW-1185">Reference proteome</keyword>
<dbReference type="Pfam" id="PF10607">
    <property type="entry name" value="CTLH"/>
    <property type="match status" value="1"/>
</dbReference>
<accession>A0A194VMD9</accession>
<dbReference type="SMART" id="SM00667">
    <property type="entry name" value="LisH"/>
    <property type="match status" value="1"/>
</dbReference>
<evidence type="ECO:0000259" key="10">
    <source>
        <dbReference type="PROSITE" id="PS51867"/>
    </source>
</evidence>
<dbReference type="AlphaFoldDB" id="A0A194VMD9"/>
<dbReference type="PANTHER" id="PTHR12170">
    <property type="entry name" value="MACROPHAGE ERYTHROBLAST ATTACHER-RELATED"/>
    <property type="match status" value="1"/>
</dbReference>
<comment type="function">
    <text evidence="1">Involved in the proteasome-dependent degradation of fructose-1,6-bisphosphatase.</text>
</comment>
<evidence type="ECO:0000313" key="12">
    <source>
        <dbReference type="Proteomes" id="UP000078559"/>
    </source>
</evidence>
<keyword evidence="4" id="KW-0963">Cytoplasm</keyword>
<dbReference type="EMBL" id="CM003098">
    <property type="protein sequence ID" value="KUI65334.1"/>
    <property type="molecule type" value="Genomic_DNA"/>
</dbReference>
<evidence type="ECO:0000256" key="7">
    <source>
        <dbReference type="ARBA" id="ARBA00022833"/>
    </source>
</evidence>
<dbReference type="SMART" id="SM00757">
    <property type="entry name" value="CRA"/>
    <property type="match status" value="1"/>
</dbReference>
<protein>
    <submittedName>
        <fullName evidence="11">Protein FYV10</fullName>
    </submittedName>
</protein>
<evidence type="ECO:0000259" key="9">
    <source>
        <dbReference type="PROSITE" id="PS50897"/>
    </source>
</evidence>
<dbReference type="InterPro" id="IPR044063">
    <property type="entry name" value="ZF_RING_GID"/>
</dbReference>
<dbReference type="GO" id="GO:0043161">
    <property type="term" value="P:proteasome-mediated ubiquitin-dependent protein catabolic process"/>
    <property type="evidence" value="ECO:0007669"/>
    <property type="project" value="InterPro"/>
</dbReference>
<keyword evidence="6 8" id="KW-0863">Zinc-finger</keyword>
<comment type="similarity">
    <text evidence="3">Belongs to the FYV10 family.</text>
</comment>
<comment type="subcellular location">
    <subcellularLocation>
        <location evidence="2">Cytoplasm</location>
    </subcellularLocation>
</comment>
<dbReference type="PROSITE" id="PS50896">
    <property type="entry name" value="LISH"/>
    <property type="match status" value="1"/>
</dbReference>
<organism evidence="11 12">
    <name type="scientific">Cytospora mali</name>
    <name type="common">Apple Valsa canker fungus</name>
    <name type="synonym">Valsa mali</name>
    <dbReference type="NCBI Taxonomy" id="578113"/>
    <lineage>
        <taxon>Eukaryota</taxon>
        <taxon>Fungi</taxon>
        <taxon>Dikarya</taxon>
        <taxon>Ascomycota</taxon>
        <taxon>Pezizomycotina</taxon>
        <taxon>Sordariomycetes</taxon>
        <taxon>Sordariomycetidae</taxon>
        <taxon>Diaporthales</taxon>
        <taxon>Cytosporaceae</taxon>
        <taxon>Cytospora</taxon>
    </lineage>
</organism>
<keyword evidence="5" id="KW-0479">Metal-binding</keyword>
<feature type="zinc finger region" description="RING-Gid-type" evidence="8">
    <location>
        <begin position="335"/>
        <end position="396"/>
    </location>
</feature>
<dbReference type="GO" id="GO:0034657">
    <property type="term" value="C:GID complex"/>
    <property type="evidence" value="ECO:0007669"/>
    <property type="project" value="TreeGrafter"/>
</dbReference>
<evidence type="ECO:0000256" key="4">
    <source>
        <dbReference type="ARBA" id="ARBA00022490"/>
    </source>
</evidence>
<evidence type="ECO:0000256" key="3">
    <source>
        <dbReference type="ARBA" id="ARBA00010615"/>
    </source>
</evidence>
<dbReference type="InterPro" id="IPR024964">
    <property type="entry name" value="CTLH/CRA"/>
</dbReference>
<evidence type="ECO:0000256" key="8">
    <source>
        <dbReference type="PROSITE-ProRule" id="PRU01215"/>
    </source>
</evidence>
<dbReference type="GO" id="GO:0008270">
    <property type="term" value="F:zinc ion binding"/>
    <property type="evidence" value="ECO:0007669"/>
    <property type="project" value="UniProtKB-KW"/>
</dbReference>
<evidence type="ECO:0000256" key="6">
    <source>
        <dbReference type="ARBA" id="ARBA00022771"/>
    </source>
</evidence>
<dbReference type="InterPro" id="IPR013144">
    <property type="entry name" value="CRA_dom"/>
</dbReference>
<dbReference type="PANTHER" id="PTHR12170:SF2">
    <property type="entry name" value="E3 UBIQUITIN-PROTEIN TRANSFERASE MAEA"/>
    <property type="match status" value="1"/>
</dbReference>
<dbReference type="GO" id="GO:0005737">
    <property type="term" value="C:cytoplasm"/>
    <property type="evidence" value="ECO:0007669"/>
    <property type="project" value="UniProtKB-SubCell"/>
</dbReference>
<dbReference type="OrthoDB" id="1933455at2759"/>
<dbReference type="InterPro" id="IPR045098">
    <property type="entry name" value="Fyv10_fam"/>
</dbReference>
<keyword evidence="7" id="KW-0862">Zinc</keyword>
<evidence type="ECO:0000256" key="2">
    <source>
        <dbReference type="ARBA" id="ARBA00004496"/>
    </source>
</evidence>